<dbReference type="Proteomes" id="UP000831880">
    <property type="component" value="Chromosome"/>
</dbReference>
<dbReference type="SUPFAM" id="SSF55347">
    <property type="entry name" value="Glyceraldehyde-3-phosphate dehydrogenase-like, C-terminal domain"/>
    <property type="match status" value="1"/>
</dbReference>
<gene>
    <name evidence="4" type="ORF">MUO14_17475</name>
</gene>
<evidence type="ECO:0000259" key="2">
    <source>
        <dbReference type="Pfam" id="PF01408"/>
    </source>
</evidence>
<dbReference type="RefSeq" id="WP_244755646.1">
    <property type="nucleotide sequence ID" value="NZ_CP095074.1"/>
</dbReference>
<evidence type="ECO:0000313" key="4">
    <source>
        <dbReference type="EMBL" id="UOQ95732.1"/>
    </source>
</evidence>
<feature type="domain" description="Gfo/Idh/MocA-like oxidoreductase C-terminal" evidence="3">
    <location>
        <begin position="134"/>
        <end position="340"/>
    </location>
</feature>
<dbReference type="Gene3D" id="3.40.50.720">
    <property type="entry name" value="NAD(P)-binding Rossmann-like Domain"/>
    <property type="match status" value="1"/>
</dbReference>
<dbReference type="InterPro" id="IPR052515">
    <property type="entry name" value="Gfo/Idh/MocA_Oxidoreductase"/>
</dbReference>
<dbReference type="Pfam" id="PF02894">
    <property type="entry name" value="GFO_IDH_MocA_C"/>
    <property type="match status" value="1"/>
</dbReference>
<dbReference type="SUPFAM" id="SSF51735">
    <property type="entry name" value="NAD(P)-binding Rossmann-fold domains"/>
    <property type="match status" value="1"/>
</dbReference>
<comment type="similarity">
    <text evidence="1">Belongs to the Gfo/Idh/MocA family.</text>
</comment>
<evidence type="ECO:0000259" key="3">
    <source>
        <dbReference type="Pfam" id="PF02894"/>
    </source>
</evidence>
<reference evidence="4 5" key="1">
    <citation type="submission" date="2022-04" db="EMBL/GenBank/DDBJ databases">
        <title>Halobacillus sp. isolated from saltern.</title>
        <authorList>
            <person name="Won M."/>
            <person name="Lee C.-M."/>
            <person name="Woen H.-Y."/>
            <person name="Kwon S.-W."/>
        </authorList>
    </citation>
    <scope>NUCLEOTIDE SEQUENCE [LARGE SCALE GENOMIC DNA]</scope>
    <source>
        <strain evidence="4 5">SSTM10-2</strain>
    </source>
</reference>
<dbReference type="EMBL" id="CP095074">
    <property type="protein sequence ID" value="UOQ95732.1"/>
    <property type="molecule type" value="Genomic_DNA"/>
</dbReference>
<dbReference type="InterPro" id="IPR004104">
    <property type="entry name" value="Gfo/Idh/MocA-like_OxRdtase_C"/>
</dbReference>
<protein>
    <submittedName>
        <fullName evidence="4">Gfo/Idh/MocA family oxidoreductase</fullName>
    </submittedName>
</protein>
<keyword evidence="5" id="KW-1185">Reference proteome</keyword>
<evidence type="ECO:0000256" key="1">
    <source>
        <dbReference type="ARBA" id="ARBA00010928"/>
    </source>
</evidence>
<accession>A0ABY4H859</accession>
<dbReference type="Pfam" id="PF01408">
    <property type="entry name" value="GFO_IDH_MocA"/>
    <property type="match status" value="1"/>
</dbReference>
<dbReference type="InterPro" id="IPR000683">
    <property type="entry name" value="Gfo/Idh/MocA-like_OxRdtase_N"/>
</dbReference>
<dbReference type="InterPro" id="IPR036291">
    <property type="entry name" value="NAD(P)-bd_dom_sf"/>
</dbReference>
<dbReference type="PANTHER" id="PTHR43249:SF1">
    <property type="entry name" value="D-GLUCOSIDE 3-DEHYDROGENASE"/>
    <property type="match status" value="1"/>
</dbReference>
<name>A0ABY4H859_9BACI</name>
<dbReference type="PANTHER" id="PTHR43249">
    <property type="entry name" value="UDP-N-ACETYL-2-AMINO-2-DEOXY-D-GLUCURONATE OXIDASE"/>
    <property type="match status" value="1"/>
</dbReference>
<proteinExistence type="inferred from homology"/>
<dbReference type="Gene3D" id="3.30.360.10">
    <property type="entry name" value="Dihydrodipicolinate Reductase, domain 2"/>
    <property type="match status" value="1"/>
</dbReference>
<evidence type="ECO:0000313" key="5">
    <source>
        <dbReference type="Proteomes" id="UP000831880"/>
    </source>
</evidence>
<organism evidence="4 5">
    <name type="scientific">Halobacillus shinanisalinarum</name>
    <dbReference type="NCBI Taxonomy" id="2932258"/>
    <lineage>
        <taxon>Bacteria</taxon>
        <taxon>Bacillati</taxon>
        <taxon>Bacillota</taxon>
        <taxon>Bacilli</taxon>
        <taxon>Bacillales</taxon>
        <taxon>Bacillaceae</taxon>
        <taxon>Halobacillus</taxon>
    </lineage>
</organism>
<sequence>MRVAIIGGGDVAEKKHLPNYRSYEGVEVVAVLNRREEKARSFAERNQIDHAYTDLEEMLSTEKPDIVSVCTPNKYHYHHVMEALKANCHVLCEKPPSIAASEAKEMNDLAKEKGLVLAYNFQHRFSEETAILRNKVQEGMLGDIYYTKLSALRRSGVPGWGNFISKDLQGGGPLIDIGIHMLDSAFFIMGFPEVKKVTANMFQKIGPYKSEGSFGTWNPDQYGVEDSLFGSIELKNGGLIQIDTSFALHMKQTKKLNIEFAGDQAGATLYPLEIYTDEKGELVTLFEKGPADTDDRERLSIHSFIHKCLGSQEEWITNGAEGYEIQKLVEALYRSAEIGESIYL</sequence>
<feature type="domain" description="Gfo/Idh/MocA-like oxidoreductase N-terminal" evidence="2">
    <location>
        <begin position="1"/>
        <end position="121"/>
    </location>
</feature>